<dbReference type="SMART" id="SM00271">
    <property type="entry name" value="DnaJ"/>
    <property type="match status" value="1"/>
</dbReference>
<dbReference type="PRINTS" id="PR00625">
    <property type="entry name" value="JDOMAIN"/>
</dbReference>
<evidence type="ECO:0000313" key="3">
    <source>
        <dbReference type="Proteomes" id="UP000193218"/>
    </source>
</evidence>
<dbReference type="GO" id="GO:0030544">
    <property type="term" value="F:Hsp70 protein binding"/>
    <property type="evidence" value="ECO:0007669"/>
    <property type="project" value="TreeGrafter"/>
</dbReference>
<dbReference type="InParanoid" id="A0A1Y1UPK8"/>
<proteinExistence type="predicted"/>
<dbReference type="Proteomes" id="UP000193218">
    <property type="component" value="Unassembled WGS sequence"/>
</dbReference>
<dbReference type="Pfam" id="PF00226">
    <property type="entry name" value="DnaJ"/>
    <property type="match status" value="1"/>
</dbReference>
<dbReference type="GeneID" id="33556530"/>
<sequence>MASSPNYYDILGVSSNASREEIRRAYLQQALRVHPDRLKEPIANTAFQMLQGGSQGPSHLMVRGVRMPL</sequence>
<reference evidence="2 3" key="1">
    <citation type="submission" date="2017-03" db="EMBL/GenBank/DDBJ databases">
        <title>Widespread Adenine N6-methylation of Active Genes in Fungi.</title>
        <authorList>
            <consortium name="DOE Joint Genome Institute"/>
            <person name="Mondo S.J."/>
            <person name="Dannebaum R.O."/>
            <person name="Kuo R.C."/>
            <person name="Louie K.B."/>
            <person name="Bewick A.J."/>
            <person name="Labutti K."/>
            <person name="Haridas S."/>
            <person name="Kuo A."/>
            <person name="Salamov A."/>
            <person name="Ahrendt S.R."/>
            <person name="Lau R."/>
            <person name="Bowen B.P."/>
            <person name="Lipzen A."/>
            <person name="Sullivan W."/>
            <person name="Andreopoulos W.B."/>
            <person name="Clum A."/>
            <person name="Lindquist E."/>
            <person name="Daum C."/>
            <person name="Northen T.R."/>
            <person name="Ramamoorthy G."/>
            <person name="Schmitz R.J."/>
            <person name="Gryganskyi A."/>
            <person name="Culley D."/>
            <person name="Magnuson J."/>
            <person name="James T.Y."/>
            <person name="O'Malley M.A."/>
            <person name="Stajich J.E."/>
            <person name="Spatafora J.W."/>
            <person name="Visel A."/>
            <person name="Grigoriev I.V."/>
        </authorList>
    </citation>
    <scope>NUCLEOTIDE SEQUENCE [LARGE SCALE GENOMIC DNA]</scope>
    <source>
        <strain evidence="2 3">NRRL Y-17943</strain>
    </source>
</reference>
<dbReference type="Gene3D" id="1.10.287.110">
    <property type="entry name" value="DnaJ domain"/>
    <property type="match status" value="1"/>
</dbReference>
<dbReference type="CDD" id="cd06257">
    <property type="entry name" value="DnaJ"/>
    <property type="match status" value="1"/>
</dbReference>
<dbReference type="InterPro" id="IPR051100">
    <property type="entry name" value="DnaJ_subfamily_B/C"/>
</dbReference>
<accession>A0A1Y1UPK8</accession>
<feature type="domain" description="J" evidence="1">
    <location>
        <begin position="6"/>
        <end position="55"/>
    </location>
</feature>
<evidence type="ECO:0000313" key="2">
    <source>
        <dbReference type="EMBL" id="ORX39902.1"/>
    </source>
</evidence>
<dbReference type="OrthoDB" id="10250354at2759"/>
<gene>
    <name evidence="2" type="ORF">BD324DRAFT_615458</name>
</gene>
<dbReference type="AlphaFoldDB" id="A0A1Y1UPK8"/>
<dbReference type="PANTHER" id="PTHR43908">
    <property type="entry name" value="AT29763P-RELATED"/>
    <property type="match status" value="1"/>
</dbReference>
<dbReference type="EMBL" id="NBSH01000002">
    <property type="protein sequence ID" value="ORX39902.1"/>
    <property type="molecule type" value="Genomic_DNA"/>
</dbReference>
<comment type="caution">
    <text evidence="2">The sequence shown here is derived from an EMBL/GenBank/DDBJ whole genome shotgun (WGS) entry which is preliminary data.</text>
</comment>
<dbReference type="SUPFAM" id="SSF46565">
    <property type="entry name" value="Chaperone J-domain"/>
    <property type="match status" value="1"/>
</dbReference>
<dbReference type="InterPro" id="IPR036869">
    <property type="entry name" value="J_dom_sf"/>
</dbReference>
<dbReference type="PANTHER" id="PTHR43908:SF3">
    <property type="entry name" value="AT29763P-RELATED"/>
    <property type="match status" value="1"/>
</dbReference>
<dbReference type="GO" id="GO:0005789">
    <property type="term" value="C:endoplasmic reticulum membrane"/>
    <property type="evidence" value="ECO:0007669"/>
    <property type="project" value="TreeGrafter"/>
</dbReference>
<organism evidence="2 3">
    <name type="scientific">Kockovaella imperatae</name>
    <dbReference type="NCBI Taxonomy" id="4999"/>
    <lineage>
        <taxon>Eukaryota</taxon>
        <taxon>Fungi</taxon>
        <taxon>Dikarya</taxon>
        <taxon>Basidiomycota</taxon>
        <taxon>Agaricomycotina</taxon>
        <taxon>Tremellomycetes</taxon>
        <taxon>Tremellales</taxon>
        <taxon>Cuniculitremaceae</taxon>
        <taxon>Kockovaella</taxon>
    </lineage>
</organism>
<evidence type="ECO:0000259" key="1">
    <source>
        <dbReference type="PROSITE" id="PS50076"/>
    </source>
</evidence>
<dbReference type="PROSITE" id="PS50076">
    <property type="entry name" value="DNAJ_2"/>
    <property type="match status" value="1"/>
</dbReference>
<dbReference type="InterPro" id="IPR001623">
    <property type="entry name" value="DnaJ_domain"/>
</dbReference>
<protein>
    <recommendedName>
        <fullName evidence="1">J domain-containing protein</fullName>
    </recommendedName>
</protein>
<keyword evidence="3" id="KW-1185">Reference proteome</keyword>
<dbReference type="STRING" id="4999.A0A1Y1UPK8"/>
<dbReference type="GO" id="GO:0071218">
    <property type="term" value="P:cellular response to misfolded protein"/>
    <property type="evidence" value="ECO:0007669"/>
    <property type="project" value="TreeGrafter"/>
</dbReference>
<name>A0A1Y1UPK8_9TREE</name>
<dbReference type="RefSeq" id="XP_021873687.1">
    <property type="nucleotide sequence ID" value="XM_022014722.1"/>
</dbReference>